<evidence type="ECO:0000313" key="2">
    <source>
        <dbReference type="EMBL" id="KAF2024003.1"/>
    </source>
</evidence>
<dbReference type="Proteomes" id="UP000799777">
    <property type="component" value="Unassembled WGS sequence"/>
</dbReference>
<feature type="compositionally biased region" description="Basic and acidic residues" evidence="1">
    <location>
        <begin position="123"/>
        <end position="142"/>
    </location>
</feature>
<feature type="region of interest" description="Disordered" evidence="1">
    <location>
        <begin position="294"/>
        <end position="320"/>
    </location>
</feature>
<gene>
    <name evidence="2" type="ORF">EK21DRAFT_118201</name>
</gene>
<keyword evidence="3" id="KW-1185">Reference proteome</keyword>
<organism evidence="2 3">
    <name type="scientific">Setomelanomma holmii</name>
    <dbReference type="NCBI Taxonomy" id="210430"/>
    <lineage>
        <taxon>Eukaryota</taxon>
        <taxon>Fungi</taxon>
        <taxon>Dikarya</taxon>
        <taxon>Ascomycota</taxon>
        <taxon>Pezizomycotina</taxon>
        <taxon>Dothideomycetes</taxon>
        <taxon>Pleosporomycetidae</taxon>
        <taxon>Pleosporales</taxon>
        <taxon>Pleosporineae</taxon>
        <taxon>Phaeosphaeriaceae</taxon>
        <taxon>Setomelanomma</taxon>
    </lineage>
</organism>
<dbReference type="OrthoDB" id="3791417at2759"/>
<protein>
    <submittedName>
        <fullName evidence="2">Uncharacterized protein</fullName>
    </submittedName>
</protein>
<sequence length="353" mass="37941">MNAQMLDCAINDAESSDRVMDMLQEMIGKGVCAEVDTVNHIFSSDHPQVPEVLPRFIVDRCIGAAQPGALQNLQLEKAPHSFLGIMLQTTLSGVSSSQPPPQESECNYHMHQTPEACYKKHSYSADDKRQQSLKLERDRTRKDSEEVVKEAEANGVKTVDWEARRAKAKGLLREQTGKSWVGFSRLGGSSTSNNATNAGRVENSDAQELADDAVQGKVCSRGNAEAGTSIEPLFDTTQTAGAVDDLGKPPSREAPVAPVSGLAATTNRESQKSDGGRARSGACTTALELVGDLDTPCSAKGRVSPTPSHYDSGSKTDSELQQNLEMALQYQRLSECPGAFPLSRNGSTKSKID</sequence>
<evidence type="ECO:0000313" key="3">
    <source>
        <dbReference type="Proteomes" id="UP000799777"/>
    </source>
</evidence>
<name>A0A9P4LG61_9PLEO</name>
<dbReference type="AlphaFoldDB" id="A0A9P4LG61"/>
<reference evidence="2" key="1">
    <citation type="journal article" date="2020" name="Stud. Mycol.">
        <title>101 Dothideomycetes genomes: a test case for predicting lifestyles and emergence of pathogens.</title>
        <authorList>
            <person name="Haridas S."/>
            <person name="Albert R."/>
            <person name="Binder M."/>
            <person name="Bloem J."/>
            <person name="Labutti K."/>
            <person name="Salamov A."/>
            <person name="Andreopoulos B."/>
            <person name="Baker S."/>
            <person name="Barry K."/>
            <person name="Bills G."/>
            <person name="Bluhm B."/>
            <person name="Cannon C."/>
            <person name="Castanera R."/>
            <person name="Culley D."/>
            <person name="Daum C."/>
            <person name="Ezra D."/>
            <person name="Gonzalez J."/>
            <person name="Henrissat B."/>
            <person name="Kuo A."/>
            <person name="Liang C."/>
            <person name="Lipzen A."/>
            <person name="Lutzoni F."/>
            <person name="Magnuson J."/>
            <person name="Mondo S."/>
            <person name="Nolan M."/>
            <person name="Ohm R."/>
            <person name="Pangilinan J."/>
            <person name="Park H.-J."/>
            <person name="Ramirez L."/>
            <person name="Alfaro M."/>
            <person name="Sun H."/>
            <person name="Tritt A."/>
            <person name="Yoshinaga Y."/>
            <person name="Zwiers L.-H."/>
            <person name="Turgeon B."/>
            <person name="Goodwin S."/>
            <person name="Spatafora J."/>
            <person name="Crous P."/>
            <person name="Grigoriev I."/>
        </authorList>
    </citation>
    <scope>NUCLEOTIDE SEQUENCE</scope>
    <source>
        <strain evidence="2">CBS 110217</strain>
    </source>
</reference>
<comment type="caution">
    <text evidence="2">The sequence shown here is derived from an EMBL/GenBank/DDBJ whole genome shotgun (WGS) entry which is preliminary data.</text>
</comment>
<proteinExistence type="predicted"/>
<feature type="region of interest" description="Disordered" evidence="1">
    <location>
        <begin position="120"/>
        <end position="142"/>
    </location>
</feature>
<dbReference type="EMBL" id="ML978313">
    <property type="protein sequence ID" value="KAF2024003.1"/>
    <property type="molecule type" value="Genomic_DNA"/>
</dbReference>
<accession>A0A9P4LG61</accession>
<evidence type="ECO:0000256" key="1">
    <source>
        <dbReference type="SAM" id="MobiDB-lite"/>
    </source>
</evidence>
<feature type="region of interest" description="Disordered" evidence="1">
    <location>
        <begin position="229"/>
        <end position="280"/>
    </location>
</feature>